<evidence type="ECO:0000313" key="3">
    <source>
        <dbReference type="Proteomes" id="UP000324222"/>
    </source>
</evidence>
<dbReference type="Proteomes" id="UP000324222">
    <property type="component" value="Unassembled WGS sequence"/>
</dbReference>
<organism evidence="2 3">
    <name type="scientific">Portunus trituberculatus</name>
    <name type="common">Swimming crab</name>
    <name type="synonym">Neptunus trituberculatus</name>
    <dbReference type="NCBI Taxonomy" id="210409"/>
    <lineage>
        <taxon>Eukaryota</taxon>
        <taxon>Metazoa</taxon>
        <taxon>Ecdysozoa</taxon>
        <taxon>Arthropoda</taxon>
        <taxon>Crustacea</taxon>
        <taxon>Multicrustacea</taxon>
        <taxon>Malacostraca</taxon>
        <taxon>Eumalacostraca</taxon>
        <taxon>Eucarida</taxon>
        <taxon>Decapoda</taxon>
        <taxon>Pleocyemata</taxon>
        <taxon>Brachyura</taxon>
        <taxon>Eubrachyura</taxon>
        <taxon>Portunoidea</taxon>
        <taxon>Portunidae</taxon>
        <taxon>Portuninae</taxon>
        <taxon>Portunus</taxon>
    </lineage>
</organism>
<accession>A0A5B7CKY0</accession>
<proteinExistence type="predicted"/>
<sequence>MNEIIDPARLGKGPRPLVLLTRPAPPSAGWLTPCLLQTFLMPLENPSPHTHVPHDSHLCSPARPTTTPFTLTPIDGSLQLPGAP</sequence>
<protein>
    <submittedName>
        <fullName evidence="2">Uncharacterized protein</fullName>
    </submittedName>
</protein>
<evidence type="ECO:0000313" key="2">
    <source>
        <dbReference type="EMBL" id="MPC10040.1"/>
    </source>
</evidence>
<dbReference type="EMBL" id="VSRR010000098">
    <property type="protein sequence ID" value="MPC10040.1"/>
    <property type="molecule type" value="Genomic_DNA"/>
</dbReference>
<keyword evidence="3" id="KW-1185">Reference proteome</keyword>
<evidence type="ECO:0000256" key="1">
    <source>
        <dbReference type="SAM" id="MobiDB-lite"/>
    </source>
</evidence>
<dbReference type="AlphaFoldDB" id="A0A5B7CKY0"/>
<name>A0A5B7CKY0_PORTR</name>
<comment type="caution">
    <text evidence="2">The sequence shown here is derived from an EMBL/GenBank/DDBJ whole genome shotgun (WGS) entry which is preliminary data.</text>
</comment>
<gene>
    <name evidence="2" type="ORF">E2C01_002665</name>
</gene>
<feature type="region of interest" description="Disordered" evidence="1">
    <location>
        <begin position="49"/>
        <end position="84"/>
    </location>
</feature>
<reference evidence="2 3" key="1">
    <citation type="submission" date="2019-05" db="EMBL/GenBank/DDBJ databases">
        <title>Another draft genome of Portunus trituberculatus and its Hox gene families provides insights of decapod evolution.</title>
        <authorList>
            <person name="Jeong J.-H."/>
            <person name="Song I."/>
            <person name="Kim S."/>
            <person name="Choi T."/>
            <person name="Kim D."/>
            <person name="Ryu S."/>
            <person name="Kim W."/>
        </authorList>
    </citation>
    <scope>NUCLEOTIDE SEQUENCE [LARGE SCALE GENOMIC DNA]</scope>
    <source>
        <tissue evidence="2">Muscle</tissue>
    </source>
</reference>